<dbReference type="Pfam" id="PF00071">
    <property type="entry name" value="Ras"/>
    <property type="match status" value="1"/>
</dbReference>
<evidence type="ECO:0000313" key="9">
    <source>
        <dbReference type="Proteomes" id="UP000694382"/>
    </source>
</evidence>
<feature type="region of interest" description="Disordered" evidence="7">
    <location>
        <begin position="102"/>
        <end position="143"/>
    </location>
</feature>
<dbReference type="GO" id="GO:0005525">
    <property type="term" value="F:GTP binding"/>
    <property type="evidence" value="ECO:0007669"/>
    <property type="project" value="UniProtKB-KW"/>
</dbReference>
<reference evidence="8" key="1">
    <citation type="submission" date="2020-02" db="EMBL/GenBank/DDBJ databases">
        <authorList>
            <person name="Enbody D E."/>
            <person name="Pettersson E M."/>
        </authorList>
    </citation>
    <scope>NUCLEOTIDE SEQUENCE [LARGE SCALE GENOMIC DNA]</scope>
</reference>
<evidence type="ECO:0000256" key="4">
    <source>
        <dbReference type="ARBA" id="ARBA00022801"/>
    </source>
</evidence>
<dbReference type="Proteomes" id="UP000694382">
    <property type="component" value="Chromosome 4A"/>
</dbReference>
<name>A0A8C3QC78_GEOPR</name>
<dbReference type="InterPro" id="IPR001806">
    <property type="entry name" value="Small_GTPase"/>
</dbReference>
<keyword evidence="4" id="KW-0378">Hydrolase</keyword>
<evidence type="ECO:0000256" key="1">
    <source>
        <dbReference type="ARBA" id="ARBA00008344"/>
    </source>
</evidence>
<gene>
    <name evidence="8" type="primary">LOC115914976</name>
</gene>
<reference evidence="8" key="2">
    <citation type="submission" date="2025-08" db="UniProtKB">
        <authorList>
            <consortium name="Ensembl"/>
        </authorList>
    </citation>
    <scope>IDENTIFICATION</scope>
</reference>
<keyword evidence="9" id="KW-1185">Reference proteome</keyword>
<sequence length="253" mass="27347">MLLIPEDTMSQYSTNFLLLPIPEYPALDCAPNKIIKLVVLGGSGVGKTALVVRFLTKRFIGDYEANTGRHGQHLLPGADKPLHLLGRRLRLRVLHHGLRELPPAAPAAPAHPQDPPQRQHPPAAHGQQGRPAEGQAGVLQGGAAAGHRAGWHLLRGVGAGELRGRARGLPAVVPGAQQEQQQLQWGEEERSPPGEAQVTQHAGLEEAFEAGSDFQRQICHHALMFPPGNCVLEPWEKGQQAGKKGHQFSYQVV</sequence>
<dbReference type="InterPro" id="IPR027417">
    <property type="entry name" value="P-loop_NTPase"/>
</dbReference>
<evidence type="ECO:0000256" key="2">
    <source>
        <dbReference type="ARBA" id="ARBA00011984"/>
    </source>
</evidence>
<evidence type="ECO:0000256" key="3">
    <source>
        <dbReference type="ARBA" id="ARBA00022741"/>
    </source>
</evidence>
<dbReference type="SUPFAM" id="SSF52540">
    <property type="entry name" value="P-loop containing nucleoside triphosphate hydrolases"/>
    <property type="match status" value="1"/>
</dbReference>
<evidence type="ECO:0000313" key="8">
    <source>
        <dbReference type="Ensembl" id="ENSCPVP00000019036.2"/>
    </source>
</evidence>
<dbReference type="Gene3D" id="3.40.50.300">
    <property type="entry name" value="P-loop containing nucleotide triphosphate hydrolases"/>
    <property type="match status" value="1"/>
</dbReference>
<comment type="similarity">
    <text evidence="1">Belongs to the small GTPase superfamily. Ras family.</text>
</comment>
<reference evidence="8" key="3">
    <citation type="submission" date="2025-09" db="UniProtKB">
        <authorList>
            <consortium name="Ensembl"/>
        </authorList>
    </citation>
    <scope>IDENTIFICATION</scope>
</reference>
<dbReference type="Ensembl" id="ENSCPVT00000019894.2">
    <property type="protein sequence ID" value="ENSCPVP00000019036.2"/>
    <property type="gene ID" value="ENSCPVG00000013888.2"/>
</dbReference>
<dbReference type="PANTHER" id="PTHR45704">
    <property type="entry name" value="RAS-LIKE FAMILY MEMBER 11"/>
    <property type="match status" value="1"/>
</dbReference>
<dbReference type="AlphaFoldDB" id="A0A8C3QC78"/>
<evidence type="ECO:0000256" key="5">
    <source>
        <dbReference type="ARBA" id="ARBA00023134"/>
    </source>
</evidence>
<keyword evidence="3" id="KW-0547">Nucleotide-binding</keyword>
<dbReference type="InterPro" id="IPR051065">
    <property type="entry name" value="Ras-related_GTPase"/>
</dbReference>
<protein>
    <recommendedName>
        <fullName evidence="2">small monomeric GTPase</fullName>
        <ecNumber evidence="2">3.6.5.2</ecNumber>
    </recommendedName>
</protein>
<accession>A0A8C3QC78</accession>
<organism evidence="8 9">
    <name type="scientific">Geospiza parvula</name>
    <name type="common">Small tree-finch</name>
    <name type="synonym">Camarhynchus parvulus</name>
    <dbReference type="NCBI Taxonomy" id="87175"/>
    <lineage>
        <taxon>Eukaryota</taxon>
        <taxon>Metazoa</taxon>
        <taxon>Chordata</taxon>
        <taxon>Craniata</taxon>
        <taxon>Vertebrata</taxon>
        <taxon>Euteleostomi</taxon>
        <taxon>Archelosauria</taxon>
        <taxon>Archosauria</taxon>
        <taxon>Dinosauria</taxon>
        <taxon>Saurischia</taxon>
        <taxon>Theropoda</taxon>
        <taxon>Coelurosauria</taxon>
        <taxon>Aves</taxon>
        <taxon>Neognathae</taxon>
        <taxon>Neoaves</taxon>
        <taxon>Telluraves</taxon>
        <taxon>Australaves</taxon>
        <taxon>Passeriformes</taxon>
        <taxon>Thraupidae</taxon>
        <taxon>Camarhynchus</taxon>
    </lineage>
</organism>
<dbReference type="GO" id="GO:0003925">
    <property type="term" value="F:G protein activity"/>
    <property type="evidence" value="ECO:0007669"/>
    <property type="project" value="UniProtKB-EC"/>
</dbReference>
<proteinExistence type="inferred from homology"/>
<comment type="catalytic activity">
    <reaction evidence="6">
        <text>GTP + H2O = GDP + phosphate + H(+)</text>
        <dbReference type="Rhea" id="RHEA:19669"/>
        <dbReference type="ChEBI" id="CHEBI:15377"/>
        <dbReference type="ChEBI" id="CHEBI:15378"/>
        <dbReference type="ChEBI" id="CHEBI:37565"/>
        <dbReference type="ChEBI" id="CHEBI:43474"/>
        <dbReference type="ChEBI" id="CHEBI:58189"/>
        <dbReference type="EC" id="3.6.5.2"/>
    </reaction>
</comment>
<keyword evidence="5" id="KW-0342">GTP-binding</keyword>
<evidence type="ECO:0000256" key="7">
    <source>
        <dbReference type="SAM" id="MobiDB-lite"/>
    </source>
</evidence>
<accession>A0A8U8B717</accession>
<feature type="region of interest" description="Disordered" evidence="7">
    <location>
        <begin position="172"/>
        <end position="199"/>
    </location>
</feature>
<evidence type="ECO:0000256" key="6">
    <source>
        <dbReference type="ARBA" id="ARBA00048098"/>
    </source>
</evidence>
<dbReference type="EC" id="3.6.5.2" evidence="2"/>